<feature type="compositionally biased region" description="Basic and acidic residues" evidence="1">
    <location>
        <begin position="10"/>
        <end position="22"/>
    </location>
</feature>
<proteinExistence type="predicted"/>
<reference evidence="2" key="1">
    <citation type="submission" date="2014-12" db="EMBL/GenBank/DDBJ databases">
        <title>Insight into the proteome of Arion vulgaris.</title>
        <authorList>
            <person name="Aradska J."/>
            <person name="Bulat T."/>
            <person name="Smidak R."/>
            <person name="Sarate P."/>
            <person name="Gangsoo J."/>
            <person name="Sialana F."/>
            <person name="Bilban M."/>
            <person name="Lubec G."/>
        </authorList>
    </citation>
    <scope>NUCLEOTIDE SEQUENCE</scope>
    <source>
        <tissue evidence="2">Skin</tissue>
    </source>
</reference>
<feature type="non-terminal residue" evidence="2">
    <location>
        <position position="1"/>
    </location>
</feature>
<protein>
    <submittedName>
        <fullName evidence="2">Uncharacterized protein</fullName>
    </submittedName>
</protein>
<feature type="region of interest" description="Disordered" evidence="1">
    <location>
        <begin position="1"/>
        <end position="62"/>
    </location>
</feature>
<dbReference type="AlphaFoldDB" id="A0A0B6YN35"/>
<feature type="non-terminal residue" evidence="2">
    <location>
        <position position="84"/>
    </location>
</feature>
<evidence type="ECO:0000256" key="1">
    <source>
        <dbReference type="SAM" id="MobiDB-lite"/>
    </source>
</evidence>
<dbReference type="EMBL" id="HACG01010331">
    <property type="protein sequence ID" value="CEK57196.1"/>
    <property type="molecule type" value="Transcribed_RNA"/>
</dbReference>
<evidence type="ECO:0000313" key="2">
    <source>
        <dbReference type="EMBL" id="CEK57196.1"/>
    </source>
</evidence>
<accession>A0A0B6YN35</accession>
<gene>
    <name evidence="2" type="primary">ORF29525</name>
</gene>
<name>A0A0B6YN35_9EUPU</name>
<organism evidence="2">
    <name type="scientific">Arion vulgaris</name>
    <dbReference type="NCBI Taxonomy" id="1028688"/>
    <lineage>
        <taxon>Eukaryota</taxon>
        <taxon>Metazoa</taxon>
        <taxon>Spiralia</taxon>
        <taxon>Lophotrochozoa</taxon>
        <taxon>Mollusca</taxon>
        <taxon>Gastropoda</taxon>
        <taxon>Heterobranchia</taxon>
        <taxon>Euthyneura</taxon>
        <taxon>Panpulmonata</taxon>
        <taxon>Eupulmonata</taxon>
        <taxon>Stylommatophora</taxon>
        <taxon>Helicina</taxon>
        <taxon>Arionoidea</taxon>
        <taxon>Arionidae</taxon>
        <taxon>Arion</taxon>
    </lineage>
</organism>
<sequence length="84" mass="9872">FCLYLQQMEDASKTQRQSDKKTEKPKRPHTVCSKYHHHEDSKNMNRNRLKPSSCKQPVGNSALGKPALFMLRDMKKLQSTLRRE</sequence>